<dbReference type="InterPro" id="IPR029008">
    <property type="entry name" value="EMC6-like"/>
</dbReference>
<evidence type="ECO:0000256" key="3">
    <source>
        <dbReference type="ARBA" id="ARBA00020827"/>
    </source>
</evidence>
<comment type="similarity">
    <text evidence="2">Belongs to the EMC6 family.</text>
</comment>
<evidence type="ECO:0000313" key="9">
    <source>
        <dbReference type="EMBL" id="GAA94151.1"/>
    </source>
</evidence>
<keyword evidence="6 8" id="KW-1133">Transmembrane helix</keyword>
<dbReference type="GO" id="GO:0000045">
    <property type="term" value="P:autophagosome assembly"/>
    <property type="evidence" value="ECO:0007669"/>
    <property type="project" value="TreeGrafter"/>
</dbReference>
<accession>G7DU91</accession>
<feature type="transmembrane region" description="Helical" evidence="8">
    <location>
        <begin position="90"/>
        <end position="111"/>
    </location>
</feature>
<dbReference type="eggNOG" id="KOG4455">
    <property type="taxonomic scope" value="Eukaryota"/>
</dbReference>
<gene>
    <name evidence="9" type="primary">Mo00799</name>
    <name evidence="9" type="ORF">E5Q_00799</name>
</gene>
<dbReference type="GO" id="GO:0034975">
    <property type="term" value="P:protein folding in endoplasmic reticulum"/>
    <property type="evidence" value="ECO:0007669"/>
    <property type="project" value="TreeGrafter"/>
</dbReference>
<dbReference type="GO" id="GO:0072546">
    <property type="term" value="C:EMC complex"/>
    <property type="evidence" value="ECO:0007669"/>
    <property type="project" value="InterPro"/>
</dbReference>
<evidence type="ECO:0000256" key="2">
    <source>
        <dbReference type="ARBA" id="ARBA00009436"/>
    </source>
</evidence>
<keyword evidence="4 8" id="KW-0812">Transmembrane</keyword>
<dbReference type="EMBL" id="BABT02000028">
    <property type="protein sequence ID" value="GAA94151.1"/>
    <property type="molecule type" value="Genomic_DNA"/>
</dbReference>
<evidence type="ECO:0000256" key="5">
    <source>
        <dbReference type="ARBA" id="ARBA00022824"/>
    </source>
</evidence>
<comment type="subcellular location">
    <subcellularLocation>
        <location evidence="1">Endoplasmic reticulum membrane</location>
        <topology evidence="1">Multi-pass membrane protein</topology>
    </subcellularLocation>
</comment>
<dbReference type="OrthoDB" id="16510at2759"/>
<organism evidence="9 10">
    <name type="scientific">Mixia osmundae (strain CBS 9802 / IAM 14324 / JCM 22182 / KY 12970)</name>
    <dbReference type="NCBI Taxonomy" id="764103"/>
    <lineage>
        <taxon>Eukaryota</taxon>
        <taxon>Fungi</taxon>
        <taxon>Dikarya</taxon>
        <taxon>Basidiomycota</taxon>
        <taxon>Pucciniomycotina</taxon>
        <taxon>Mixiomycetes</taxon>
        <taxon>Mixiales</taxon>
        <taxon>Mixiaceae</taxon>
        <taxon>Mixia</taxon>
    </lineage>
</organism>
<keyword evidence="10" id="KW-1185">Reference proteome</keyword>
<evidence type="ECO:0000256" key="7">
    <source>
        <dbReference type="ARBA" id="ARBA00023136"/>
    </source>
</evidence>
<reference evidence="9 10" key="1">
    <citation type="journal article" date="2011" name="J. Gen. Appl. Microbiol.">
        <title>Draft genome sequencing of the enigmatic basidiomycete Mixia osmundae.</title>
        <authorList>
            <person name="Nishida H."/>
            <person name="Nagatsuka Y."/>
            <person name="Sugiyama J."/>
        </authorList>
    </citation>
    <scope>NUCLEOTIDE SEQUENCE [LARGE SCALE GENOMIC DNA]</scope>
    <source>
        <strain evidence="10">CBS 9802 / IAM 14324 / JCM 22182 / KY 12970</strain>
    </source>
</reference>
<evidence type="ECO:0000256" key="6">
    <source>
        <dbReference type="ARBA" id="ARBA00022989"/>
    </source>
</evidence>
<dbReference type="Pfam" id="PF07019">
    <property type="entry name" value="EMC6"/>
    <property type="match status" value="1"/>
</dbReference>
<keyword evidence="5" id="KW-0256">Endoplasmic reticulum</keyword>
<dbReference type="InterPro" id="IPR008504">
    <property type="entry name" value="Emc6"/>
</dbReference>
<evidence type="ECO:0000256" key="1">
    <source>
        <dbReference type="ARBA" id="ARBA00004477"/>
    </source>
</evidence>
<dbReference type="PANTHER" id="PTHR20994:SF0">
    <property type="entry name" value="ER MEMBRANE PROTEIN COMPLEX SUBUNIT 6"/>
    <property type="match status" value="1"/>
</dbReference>
<protein>
    <recommendedName>
        <fullName evidence="3">ER membrane protein complex subunit 6</fullName>
    </recommendedName>
</protein>
<dbReference type="PANTHER" id="PTHR20994">
    <property type="entry name" value="ER MEMBRANE PROTEIN COMPLEX SUBUNIT 6"/>
    <property type="match status" value="1"/>
</dbReference>
<reference evidence="9 10" key="2">
    <citation type="journal article" date="2012" name="Open Biol.">
        <title>Characteristics of nucleosomes and linker DNA regions on the genome of the basidiomycete Mixia osmundae revealed by mono- and dinucleosome mapping.</title>
        <authorList>
            <person name="Nishida H."/>
            <person name="Kondo S."/>
            <person name="Matsumoto T."/>
            <person name="Suzuki Y."/>
            <person name="Yoshikawa H."/>
            <person name="Taylor T.D."/>
            <person name="Sugiyama J."/>
        </authorList>
    </citation>
    <scope>NUCLEOTIDE SEQUENCE [LARGE SCALE GENOMIC DNA]</scope>
    <source>
        <strain evidence="10">CBS 9802 / IAM 14324 / JCM 22182 / KY 12970</strain>
    </source>
</reference>
<dbReference type="HOGENOM" id="CLU_110781_1_0_1"/>
<dbReference type="AlphaFoldDB" id="G7DU91"/>
<dbReference type="FunCoup" id="G7DU91">
    <property type="interactions" value="169"/>
</dbReference>
<name>G7DU91_MIXOS</name>
<dbReference type="InParanoid" id="G7DU91"/>
<feature type="transmembrane region" description="Helical" evidence="8">
    <location>
        <begin position="51"/>
        <end position="69"/>
    </location>
</feature>
<sequence length="112" mass="12443">MATLPLDPYEQSLCPENRQYNARSIYYIKSTMASISGATAGLLGLTNLSGFAFYIMSSMSVAGLVYLITTEQQPRKYIKGGLPELLLSGLLDNALSFILFWTLFYGLVHIYD</sequence>
<proteinExistence type="inferred from homology"/>
<evidence type="ECO:0000256" key="4">
    <source>
        <dbReference type="ARBA" id="ARBA00022692"/>
    </source>
</evidence>
<dbReference type="Proteomes" id="UP000009131">
    <property type="component" value="Unassembled WGS sequence"/>
</dbReference>
<dbReference type="STRING" id="764103.G7DU91"/>
<keyword evidence="7 8" id="KW-0472">Membrane</keyword>
<evidence type="ECO:0000256" key="8">
    <source>
        <dbReference type="SAM" id="Phobius"/>
    </source>
</evidence>
<comment type="caution">
    <text evidence="9">The sequence shown here is derived from an EMBL/GenBank/DDBJ whole genome shotgun (WGS) entry which is preliminary data.</text>
</comment>
<evidence type="ECO:0000313" key="10">
    <source>
        <dbReference type="Proteomes" id="UP000009131"/>
    </source>
</evidence>